<organism evidence="3 4">
    <name type="scientific">Candidatus Electrothrix aarhusensis</name>
    <dbReference type="NCBI Taxonomy" id="1859131"/>
    <lineage>
        <taxon>Bacteria</taxon>
        <taxon>Pseudomonadati</taxon>
        <taxon>Thermodesulfobacteriota</taxon>
        <taxon>Desulfobulbia</taxon>
        <taxon>Desulfobulbales</taxon>
        <taxon>Desulfobulbaceae</taxon>
        <taxon>Candidatus Electrothrix</taxon>
    </lineage>
</organism>
<dbReference type="Proteomes" id="UP000287853">
    <property type="component" value="Unassembled WGS sequence"/>
</dbReference>
<feature type="chain" id="PRO_5019344124" evidence="1">
    <location>
        <begin position="27"/>
        <end position="246"/>
    </location>
</feature>
<comment type="caution">
    <text evidence="3">The sequence shown here is derived from an EMBL/GenBank/DDBJ whole genome shotgun (WGS) entry which is preliminary data.</text>
</comment>
<evidence type="ECO:0000313" key="4">
    <source>
        <dbReference type="Proteomes" id="UP000287853"/>
    </source>
</evidence>
<dbReference type="InterPro" id="IPR018702">
    <property type="entry name" value="DUF2207"/>
</dbReference>
<evidence type="ECO:0000256" key="1">
    <source>
        <dbReference type="SAM" id="SignalP"/>
    </source>
</evidence>
<dbReference type="EMBL" id="MTKO01000116">
    <property type="protein sequence ID" value="RWX43574.1"/>
    <property type="molecule type" value="Genomic_DNA"/>
</dbReference>
<feature type="domain" description="DUF2207" evidence="2">
    <location>
        <begin position="37"/>
        <end position="206"/>
    </location>
</feature>
<feature type="signal peptide" evidence="1">
    <location>
        <begin position="1"/>
        <end position="26"/>
    </location>
</feature>
<name>A0A444IRV0_9BACT</name>
<protein>
    <submittedName>
        <fullName evidence="3">Putative membrane protein (DUF2207)</fullName>
    </submittedName>
</protein>
<gene>
    <name evidence="3" type="ORF">H206_03725</name>
</gene>
<keyword evidence="1" id="KW-0732">Signal</keyword>
<dbReference type="AlphaFoldDB" id="A0A444IRV0"/>
<reference evidence="3 4" key="1">
    <citation type="submission" date="2017-01" db="EMBL/GenBank/DDBJ databases">
        <title>The cable genome- insights into the physiology and evolution of filamentous bacteria capable of sulfide oxidation via long distance electron transfer.</title>
        <authorList>
            <person name="Schreiber L."/>
            <person name="Bjerg J.T."/>
            <person name="Boggild A."/>
            <person name="Van De Vossenberg J."/>
            <person name="Meysman F."/>
            <person name="Nielsen L.P."/>
            <person name="Schramm A."/>
            <person name="Kjeldsen K.U."/>
        </authorList>
    </citation>
    <scope>NUCLEOTIDE SEQUENCE [LARGE SCALE GENOMIC DNA]</scope>
    <source>
        <strain evidence="3">MCF</strain>
    </source>
</reference>
<dbReference type="Pfam" id="PF09972">
    <property type="entry name" value="DUF2207"/>
    <property type="match status" value="1"/>
</dbReference>
<accession>A0A444IRV0</accession>
<sequence length="246" mass="27954">MKFLQCLLFSFLLLMTVLLSSHAVEAKSSPFYWEFINVEIDVQENGDMLVTETQKYVFTAAHTNERYRYIPLGRVDRIDNVEVFEGERKLAASTNTKNGQQWIKWQHTLNPPESHIFTIKYRVKGGLHIQSKEDLLYWKAIFKERSAPINNGTVTVRLPDSLAGQISNFKSFGGSADTRQVDDRTVEFILQDVLPPGQELEVQVAFPHGIFAVSTPKWQQAPANQSKSTGASPIERFFILLIVPPP</sequence>
<feature type="non-terminal residue" evidence="3">
    <location>
        <position position="246"/>
    </location>
</feature>
<evidence type="ECO:0000313" key="3">
    <source>
        <dbReference type="EMBL" id="RWX43574.1"/>
    </source>
</evidence>
<proteinExistence type="predicted"/>
<keyword evidence="4" id="KW-1185">Reference proteome</keyword>
<evidence type="ECO:0000259" key="2">
    <source>
        <dbReference type="Pfam" id="PF09972"/>
    </source>
</evidence>